<evidence type="ECO:0000256" key="1">
    <source>
        <dbReference type="SAM" id="MobiDB-lite"/>
    </source>
</evidence>
<dbReference type="EMBL" id="CAFBNC010000195">
    <property type="protein sequence ID" value="CAB4958499.1"/>
    <property type="molecule type" value="Genomic_DNA"/>
</dbReference>
<evidence type="ECO:0000313" key="2">
    <source>
        <dbReference type="EMBL" id="CAB4958499.1"/>
    </source>
</evidence>
<proteinExistence type="predicted"/>
<gene>
    <name evidence="2" type="ORF">UFOPK3733_02301</name>
</gene>
<name>A0A6J7KVV2_9ZZZZ</name>
<feature type="region of interest" description="Disordered" evidence="1">
    <location>
        <begin position="62"/>
        <end position="86"/>
    </location>
</feature>
<accession>A0A6J7KVV2</accession>
<sequence>MFESVNECSVGERIAIEESFDERKIGKIAEERSVPSEQKLLRIESAEVSSFHLRLEVVHGSLEQGPERNPEINSETLPPVQSFPSNDADELGVLLEEVETGGQDVVNLPPSLHRVEGCRVHSFNPTHEG</sequence>
<reference evidence="2" key="1">
    <citation type="submission" date="2020-05" db="EMBL/GenBank/DDBJ databases">
        <authorList>
            <person name="Chiriac C."/>
            <person name="Salcher M."/>
            <person name="Ghai R."/>
            <person name="Kavagutti S V."/>
        </authorList>
    </citation>
    <scope>NUCLEOTIDE SEQUENCE</scope>
</reference>
<organism evidence="2">
    <name type="scientific">freshwater metagenome</name>
    <dbReference type="NCBI Taxonomy" id="449393"/>
    <lineage>
        <taxon>unclassified sequences</taxon>
        <taxon>metagenomes</taxon>
        <taxon>ecological metagenomes</taxon>
    </lineage>
</organism>
<protein>
    <submittedName>
        <fullName evidence="2">Unannotated protein</fullName>
    </submittedName>
</protein>
<dbReference type="AlphaFoldDB" id="A0A6J7KVV2"/>